<proteinExistence type="predicted"/>
<gene>
    <name evidence="3" type="ORF">MNEG_0217</name>
</gene>
<dbReference type="RefSeq" id="XP_013906737.1">
    <property type="nucleotide sequence ID" value="XM_014051283.1"/>
</dbReference>
<feature type="signal peptide" evidence="2">
    <location>
        <begin position="1"/>
        <end position="21"/>
    </location>
</feature>
<evidence type="ECO:0000313" key="3">
    <source>
        <dbReference type="EMBL" id="KIZ07718.1"/>
    </source>
</evidence>
<protein>
    <submittedName>
        <fullName evidence="3">Uncharacterized protein</fullName>
    </submittedName>
</protein>
<reference evidence="3 4" key="1">
    <citation type="journal article" date="2013" name="BMC Genomics">
        <title>Reconstruction of the lipid metabolism for the microalga Monoraphidium neglectum from its genome sequence reveals characteristics suitable for biofuel production.</title>
        <authorList>
            <person name="Bogen C."/>
            <person name="Al-Dilaimi A."/>
            <person name="Albersmeier A."/>
            <person name="Wichmann J."/>
            <person name="Grundmann M."/>
            <person name="Rupp O."/>
            <person name="Lauersen K.J."/>
            <person name="Blifernez-Klassen O."/>
            <person name="Kalinowski J."/>
            <person name="Goesmann A."/>
            <person name="Mussgnug J.H."/>
            <person name="Kruse O."/>
        </authorList>
    </citation>
    <scope>NUCLEOTIDE SEQUENCE [LARGE SCALE GENOMIC DNA]</scope>
    <source>
        <strain evidence="3 4">SAG 48.87</strain>
    </source>
</reference>
<dbReference type="GeneID" id="25726335"/>
<feature type="compositionally biased region" description="Polar residues" evidence="1">
    <location>
        <begin position="88"/>
        <end position="97"/>
    </location>
</feature>
<feature type="chain" id="PRO_5002262610" evidence="2">
    <location>
        <begin position="22"/>
        <end position="97"/>
    </location>
</feature>
<dbReference type="Proteomes" id="UP000054498">
    <property type="component" value="Unassembled WGS sequence"/>
</dbReference>
<feature type="region of interest" description="Disordered" evidence="1">
    <location>
        <begin position="70"/>
        <end position="97"/>
    </location>
</feature>
<evidence type="ECO:0000313" key="4">
    <source>
        <dbReference type="Proteomes" id="UP000054498"/>
    </source>
</evidence>
<keyword evidence="4" id="KW-1185">Reference proteome</keyword>
<sequence>MGFTMWCLMSVLYAQVGHMVAIEDEVEGLRDEVADLKGEPRPPRVGATRKAAGAVSSAVKDGLSTCATTVTPGGGVDTPGAATPESMGASTLTRRRV</sequence>
<dbReference type="EMBL" id="KK100236">
    <property type="protein sequence ID" value="KIZ07718.1"/>
    <property type="molecule type" value="Genomic_DNA"/>
</dbReference>
<evidence type="ECO:0000256" key="2">
    <source>
        <dbReference type="SAM" id="SignalP"/>
    </source>
</evidence>
<dbReference type="KEGG" id="mng:MNEG_0217"/>
<organism evidence="3 4">
    <name type="scientific">Monoraphidium neglectum</name>
    <dbReference type="NCBI Taxonomy" id="145388"/>
    <lineage>
        <taxon>Eukaryota</taxon>
        <taxon>Viridiplantae</taxon>
        <taxon>Chlorophyta</taxon>
        <taxon>core chlorophytes</taxon>
        <taxon>Chlorophyceae</taxon>
        <taxon>CS clade</taxon>
        <taxon>Sphaeropleales</taxon>
        <taxon>Selenastraceae</taxon>
        <taxon>Monoraphidium</taxon>
    </lineage>
</organism>
<dbReference type="OrthoDB" id="541700at2759"/>
<keyword evidence="2" id="KW-0732">Signal</keyword>
<accession>A0A0D2KCD5</accession>
<dbReference type="AlphaFoldDB" id="A0A0D2KCD5"/>
<name>A0A0D2KCD5_9CHLO</name>
<evidence type="ECO:0000256" key="1">
    <source>
        <dbReference type="SAM" id="MobiDB-lite"/>
    </source>
</evidence>